<dbReference type="Gene3D" id="3.40.190.290">
    <property type="match status" value="1"/>
</dbReference>
<dbReference type="SUPFAM" id="SSF53850">
    <property type="entry name" value="Periplasmic binding protein-like II"/>
    <property type="match status" value="1"/>
</dbReference>
<sequence length="296" mass="33043">MRVDYLGLEGFVAVADMGSFSRAARKLDLSQTALSHRVRKLEEDLGQQLLIRNARDISLTQAGKSILPQVRAQLLALANVYGEVRKQGHEMRTRLTFACLPTLSSYYLADVLLRFAEDYPAVKLCLMDQTAETVNQLVHDGEAEFGITIASATPWDIEVEHLCTEPYVLLVNDAHPLAQKDFVTREDLLSMPMVRIRTQSSNRQLVEDALGDYGKKIDWRFEVQFAATAMSMVAAGVGATVLPRLTMQRGLPGLKGLHFSDVDLTRDICAVRRRGMPLSTPANGLLEMVRERLRDV</sequence>
<keyword evidence="7" id="KW-1185">Reference proteome</keyword>
<name>A0ABT1MPY8_9RHOB</name>
<evidence type="ECO:0000259" key="5">
    <source>
        <dbReference type="PROSITE" id="PS50931"/>
    </source>
</evidence>
<comment type="caution">
    <text evidence="6">The sequence shown here is derived from an EMBL/GenBank/DDBJ whole genome shotgun (WGS) entry which is preliminary data.</text>
</comment>
<evidence type="ECO:0000256" key="2">
    <source>
        <dbReference type="ARBA" id="ARBA00023015"/>
    </source>
</evidence>
<dbReference type="CDD" id="cd08440">
    <property type="entry name" value="PBP2_LTTR_like_4"/>
    <property type="match status" value="1"/>
</dbReference>
<dbReference type="Pfam" id="PF03466">
    <property type="entry name" value="LysR_substrate"/>
    <property type="match status" value="1"/>
</dbReference>
<keyword evidence="3" id="KW-0238">DNA-binding</keyword>
<keyword evidence="2" id="KW-0805">Transcription regulation</keyword>
<dbReference type="Pfam" id="PF00126">
    <property type="entry name" value="HTH_1"/>
    <property type="match status" value="1"/>
</dbReference>
<evidence type="ECO:0000256" key="1">
    <source>
        <dbReference type="ARBA" id="ARBA00009437"/>
    </source>
</evidence>
<proteinExistence type="inferred from homology"/>
<dbReference type="PRINTS" id="PR00039">
    <property type="entry name" value="HTHLYSR"/>
</dbReference>
<feature type="domain" description="HTH lysR-type" evidence="5">
    <location>
        <begin position="11"/>
        <end position="60"/>
    </location>
</feature>
<dbReference type="PANTHER" id="PTHR30419:SF8">
    <property type="entry name" value="NITROGEN ASSIMILATION TRANSCRIPTIONAL ACTIVATOR-RELATED"/>
    <property type="match status" value="1"/>
</dbReference>
<reference evidence="6 7" key="1">
    <citation type="submission" date="2022-03" db="EMBL/GenBank/DDBJ databases">
        <authorList>
            <person name="He Y."/>
        </authorList>
    </citation>
    <scope>NUCLEOTIDE SEQUENCE [LARGE SCALE GENOMIC DNA]</scope>
    <source>
        <strain evidence="6 7">TK19116</strain>
    </source>
</reference>
<dbReference type="InterPro" id="IPR000847">
    <property type="entry name" value="LysR_HTH_N"/>
</dbReference>
<dbReference type="Gene3D" id="1.10.10.10">
    <property type="entry name" value="Winged helix-like DNA-binding domain superfamily/Winged helix DNA-binding domain"/>
    <property type="match status" value="1"/>
</dbReference>
<dbReference type="InterPro" id="IPR005119">
    <property type="entry name" value="LysR_subst-bd"/>
</dbReference>
<dbReference type="PROSITE" id="PS50931">
    <property type="entry name" value="HTH_LYSR"/>
    <property type="match status" value="1"/>
</dbReference>
<dbReference type="Proteomes" id="UP001203945">
    <property type="component" value="Unassembled WGS sequence"/>
</dbReference>
<dbReference type="InterPro" id="IPR050950">
    <property type="entry name" value="HTH-type_LysR_regulators"/>
</dbReference>
<evidence type="ECO:0000313" key="6">
    <source>
        <dbReference type="EMBL" id="MCQ0970352.1"/>
    </source>
</evidence>
<dbReference type="PANTHER" id="PTHR30419">
    <property type="entry name" value="HTH-TYPE TRANSCRIPTIONAL REGULATOR YBHD"/>
    <property type="match status" value="1"/>
</dbReference>
<evidence type="ECO:0000256" key="4">
    <source>
        <dbReference type="ARBA" id="ARBA00023163"/>
    </source>
</evidence>
<evidence type="ECO:0000256" key="3">
    <source>
        <dbReference type="ARBA" id="ARBA00023125"/>
    </source>
</evidence>
<dbReference type="SUPFAM" id="SSF46785">
    <property type="entry name" value="Winged helix' DNA-binding domain"/>
    <property type="match status" value="1"/>
</dbReference>
<dbReference type="EMBL" id="JAKZEU010000002">
    <property type="protein sequence ID" value="MCQ0970352.1"/>
    <property type="molecule type" value="Genomic_DNA"/>
</dbReference>
<gene>
    <name evidence="6" type="ORF">MLD63_07935</name>
</gene>
<dbReference type="InterPro" id="IPR036388">
    <property type="entry name" value="WH-like_DNA-bd_sf"/>
</dbReference>
<dbReference type="InterPro" id="IPR036390">
    <property type="entry name" value="WH_DNA-bd_sf"/>
</dbReference>
<dbReference type="RefSeq" id="WP_255329328.1">
    <property type="nucleotide sequence ID" value="NZ_JAKZEU010000002.1"/>
</dbReference>
<protein>
    <submittedName>
        <fullName evidence="6">LysR family transcriptional regulator</fullName>
    </submittedName>
</protein>
<accession>A0ABT1MPY8</accession>
<keyword evidence="4" id="KW-0804">Transcription</keyword>
<organism evidence="6 7">
    <name type="scientific">Paracoccus albicereus</name>
    <dbReference type="NCBI Taxonomy" id="2922394"/>
    <lineage>
        <taxon>Bacteria</taxon>
        <taxon>Pseudomonadati</taxon>
        <taxon>Pseudomonadota</taxon>
        <taxon>Alphaproteobacteria</taxon>
        <taxon>Rhodobacterales</taxon>
        <taxon>Paracoccaceae</taxon>
        <taxon>Paracoccus</taxon>
    </lineage>
</organism>
<evidence type="ECO:0000313" key="7">
    <source>
        <dbReference type="Proteomes" id="UP001203945"/>
    </source>
</evidence>
<comment type="similarity">
    <text evidence="1">Belongs to the LysR transcriptional regulatory family.</text>
</comment>